<dbReference type="SUPFAM" id="SSF88946">
    <property type="entry name" value="Sigma2 domain of RNA polymerase sigma factors"/>
    <property type="match status" value="1"/>
</dbReference>
<name>A0A1M6FQZ9_9FIRM</name>
<dbReference type="NCBIfam" id="NF006148">
    <property type="entry name" value="PRK08295.1-5"/>
    <property type="match status" value="1"/>
</dbReference>
<dbReference type="PANTHER" id="PTHR30385:SF1">
    <property type="entry name" value="RNA POLYMERASE SIGMA-H FACTOR"/>
    <property type="match status" value="1"/>
</dbReference>
<dbReference type="GO" id="GO:0003677">
    <property type="term" value="F:DNA binding"/>
    <property type="evidence" value="ECO:0007669"/>
    <property type="project" value="UniProtKB-KW"/>
</dbReference>
<dbReference type="STRING" id="1122934.SAMN02745691_01177"/>
<evidence type="ECO:0000256" key="3">
    <source>
        <dbReference type="ARBA" id="ARBA00023015"/>
    </source>
</evidence>
<dbReference type="PROSITE" id="PS00715">
    <property type="entry name" value="SIGMA70_1"/>
    <property type="match status" value="1"/>
</dbReference>
<evidence type="ECO:0000259" key="8">
    <source>
        <dbReference type="PROSITE" id="PS00715"/>
    </source>
</evidence>
<dbReference type="InterPro" id="IPR013325">
    <property type="entry name" value="RNA_pol_sigma_r2"/>
</dbReference>
<dbReference type="GO" id="GO:0016987">
    <property type="term" value="F:sigma factor activity"/>
    <property type="evidence" value="ECO:0007669"/>
    <property type="project" value="UniProtKB-KW"/>
</dbReference>
<dbReference type="SUPFAM" id="SSF46894">
    <property type="entry name" value="C-terminal effector domain of the bipartite response regulators"/>
    <property type="match status" value="1"/>
</dbReference>
<evidence type="ECO:0000256" key="1">
    <source>
        <dbReference type="ARBA" id="ARBA00007788"/>
    </source>
</evidence>
<dbReference type="PANTHER" id="PTHR30385">
    <property type="entry name" value="SIGMA FACTOR F FLAGELLAR"/>
    <property type="match status" value="1"/>
</dbReference>
<dbReference type="NCBIfam" id="NF006145">
    <property type="entry name" value="PRK08295.1-2"/>
    <property type="match status" value="1"/>
</dbReference>
<dbReference type="InterPro" id="IPR016032">
    <property type="entry name" value="Sig_transdc_resp-reg_C-effctor"/>
</dbReference>
<keyword evidence="5" id="KW-0238">DNA-binding</keyword>
<evidence type="ECO:0000313" key="10">
    <source>
        <dbReference type="Proteomes" id="UP000184342"/>
    </source>
</evidence>
<dbReference type="InterPro" id="IPR016371">
    <property type="entry name" value="RNA_pol_sigma-H_factor"/>
</dbReference>
<dbReference type="NCBIfam" id="NF006147">
    <property type="entry name" value="PRK08295.1-4"/>
    <property type="match status" value="1"/>
</dbReference>
<evidence type="ECO:0000256" key="2">
    <source>
        <dbReference type="ARBA" id="ARBA00021245"/>
    </source>
</evidence>
<keyword evidence="6" id="KW-0804">Transcription</keyword>
<dbReference type="InterPro" id="IPR014284">
    <property type="entry name" value="RNA_pol_sigma-70_dom"/>
</dbReference>
<dbReference type="OrthoDB" id="9783788at2"/>
<dbReference type="AlphaFoldDB" id="A0A1M6FQZ9"/>
<accession>A0A1M6FQZ9</accession>
<dbReference type="PRINTS" id="PR00046">
    <property type="entry name" value="SIGMA70FCT"/>
</dbReference>
<evidence type="ECO:0000256" key="7">
    <source>
        <dbReference type="ARBA" id="ARBA00024701"/>
    </source>
</evidence>
<dbReference type="Gene3D" id="1.10.10.10">
    <property type="entry name" value="Winged helix-like DNA-binding domain superfamily/Winged helix DNA-binding domain"/>
    <property type="match status" value="1"/>
</dbReference>
<gene>
    <name evidence="9" type="ORF">SAMN02745691_01177</name>
</gene>
<dbReference type="EMBL" id="FQYT01000010">
    <property type="protein sequence ID" value="SHJ00158.1"/>
    <property type="molecule type" value="Genomic_DNA"/>
</dbReference>
<comment type="function">
    <text evidence="7">Sigma factors are initiation factors that promote the attachment of RNA polymerase to specific initiation sites and are then released. Sigma-S contributes to the protection against external stress, thus playing a role in cellular fitness and survival.</text>
</comment>
<feature type="domain" description="RNA polymerase sigma-70" evidence="8">
    <location>
        <begin position="54"/>
        <end position="67"/>
    </location>
</feature>
<evidence type="ECO:0000256" key="4">
    <source>
        <dbReference type="ARBA" id="ARBA00023082"/>
    </source>
</evidence>
<dbReference type="RefSeq" id="WP_073993430.1">
    <property type="nucleotide sequence ID" value="NZ_FQYT01000010.1"/>
</dbReference>
<dbReference type="InterPro" id="IPR007627">
    <property type="entry name" value="RNA_pol_sigma70_r2"/>
</dbReference>
<organism evidence="9 10">
    <name type="scientific">Parasporobacterium paucivorans DSM 15970</name>
    <dbReference type="NCBI Taxonomy" id="1122934"/>
    <lineage>
        <taxon>Bacteria</taxon>
        <taxon>Bacillati</taxon>
        <taxon>Bacillota</taxon>
        <taxon>Clostridia</taxon>
        <taxon>Lachnospirales</taxon>
        <taxon>Lachnospiraceae</taxon>
        <taxon>Parasporobacterium</taxon>
    </lineage>
</organism>
<protein>
    <recommendedName>
        <fullName evidence="2">RNA polymerase sigma factor SigS</fullName>
    </recommendedName>
</protein>
<dbReference type="InterPro" id="IPR013249">
    <property type="entry name" value="RNA_pol_sigma70_r4_t2"/>
</dbReference>
<dbReference type="Pfam" id="PF04542">
    <property type="entry name" value="Sigma70_r2"/>
    <property type="match status" value="1"/>
</dbReference>
<dbReference type="InterPro" id="IPR000943">
    <property type="entry name" value="RNA_pol_sigma70"/>
</dbReference>
<dbReference type="PIRSF" id="PIRSF002939">
    <property type="entry name" value="RNA_polymerase_sigma-H_factor"/>
    <property type="match status" value="1"/>
</dbReference>
<dbReference type="Proteomes" id="UP000184342">
    <property type="component" value="Unassembled WGS sequence"/>
</dbReference>
<sequence length="204" mass="23602">MPIEEKHRQMADEKLLELLRMGNDEIMDYLLEKYKNMVRKKARAMFLVGGDTDDLIQEGMIGLYKAIRDFRSDKDASFSSFANLCINRQIYTAINASQRKKHAPLNGYISFDGSGNFEKDESNSIMEAVSLCRMSNPEEILIDKENTERIELEIEKRLSSFEKEVLRLYMEGSNYNEIAEQIDKSPKSIDNALQRIKAKVMQII</sequence>
<reference evidence="9 10" key="1">
    <citation type="submission" date="2016-11" db="EMBL/GenBank/DDBJ databases">
        <authorList>
            <person name="Jaros S."/>
            <person name="Januszkiewicz K."/>
            <person name="Wedrychowicz H."/>
        </authorList>
    </citation>
    <scope>NUCLEOTIDE SEQUENCE [LARGE SCALE GENOMIC DNA]</scope>
    <source>
        <strain evidence="9 10">DSM 15970</strain>
    </source>
</reference>
<dbReference type="NCBIfam" id="TIGR02937">
    <property type="entry name" value="sigma70-ECF"/>
    <property type="match status" value="1"/>
</dbReference>
<proteinExistence type="inferred from homology"/>
<dbReference type="GO" id="GO:0006352">
    <property type="term" value="P:DNA-templated transcription initiation"/>
    <property type="evidence" value="ECO:0007669"/>
    <property type="project" value="InterPro"/>
</dbReference>
<dbReference type="InterPro" id="IPR036388">
    <property type="entry name" value="WH-like_DNA-bd_sf"/>
</dbReference>
<evidence type="ECO:0000313" key="9">
    <source>
        <dbReference type="EMBL" id="SHJ00158.1"/>
    </source>
</evidence>
<keyword evidence="3" id="KW-0805">Transcription regulation</keyword>
<dbReference type="Pfam" id="PF08281">
    <property type="entry name" value="Sigma70_r4_2"/>
    <property type="match status" value="1"/>
</dbReference>
<dbReference type="Gene3D" id="1.20.120.1810">
    <property type="match status" value="1"/>
</dbReference>
<evidence type="ECO:0000256" key="5">
    <source>
        <dbReference type="ARBA" id="ARBA00023125"/>
    </source>
</evidence>
<evidence type="ECO:0000256" key="6">
    <source>
        <dbReference type="ARBA" id="ARBA00023163"/>
    </source>
</evidence>
<comment type="similarity">
    <text evidence="1">Belongs to the sigma-70 factor family.</text>
</comment>
<keyword evidence="10" id="KW-1185">Reference proteome</keyword>
<keyword evidence="4" id="KW-0731">Sigma factor</keyword>